<feature type="transmembrane region" description="Helical" evidence="1">
    <location>
        <begin position="149"/>
        <end position="169"/>
    </location>
</feature>
<name>A0ABM1M5M1_NICVS</name>
<keyword evidence="1" id="KW-1133">Transmembrane helix</keyword>
<keyword evidence="1" id="KW-0472">Membrane</keyword>
<dbReference type="GeneID" id="108557737"/>
<keyword evidence="3" id="KW-1185">Reference proteome</keyword>
<organism evidence="3 4">
    <name type="scientific">Nicrophorus vespilloides</name>
    <name type="common">Boreal carrion beetle</name>
    <dbReference type="NCBI Taxonomy" id="110193"/>
    <lineage>
        <taxon>Eukaryota</taxon>
        <taxon>Metazoa</taxon>
        <taxon>Ecdysozoa</taxon>
        <taxon>Arthropoda</taxon>
        <taxon>Hexapoda</taxon>
        <taxon>Insecta</taxon>
        <taxon>Pterygota</taxon>
        <taxon>Neoptera</taxon>
        <taxon>Endopterygota</taxon>
        <taxon>Coleoptera</taxon>
        <taxon>Polyphaga</taxon>
        <taxon>Staphyliniformia</taxon>
        <taxon>Silphidae</taxon>
        <taxon>Nicrophorinae</taxon>
        <taxon>Nicrophorus</taxon>
    </lineage>
</organism>
<feature type="transmembrane region" description="Helical" evidence="1">
    <location>
        <begin position="90"/>
        <end position="113"/>
    </location>
</feature>
<gene>
    <name evidence="4" type="primary">LOC108557737</name>
</gene>
<dbReference type="Pfam" id="PF06916">
    <property type="entry name" value="FAM210A-B_dom"/>
    <property type="match status" value="1"/>
</dbReference>
<dbReference type="InterPro" id="IPR045866">
    <property type="entry name" value="FAM210A/B-like"/>
</dbReference>
<evidence type="ECO:0000313" key="3">
    <source>
        <dbReference type="Proteomes" id="UP000695000"/>
    </source>
</evidence>
<dbReference type="RefSeq" id="XP_017769871.1">
    <property type="nucleotide sequence ID" value="XM_017914382.1"/>
</dbReference>
<evidence type="ECO:0000259" key="2">
    <source>
        <dbReference type="Pfam" id="PF06916"/>
    </source>
</evidence>
<proteinExistence type="predicted"/>
<feature type="domain" description="DUF1279" evidence="2">
    <location>
        <begin position="82"/>
        <end position="164"/>
    </location>
</feature>
<dbReference type="Proteomes" id="UP000695000">
    <property type="component" value="Unplaced"/>
</dbReference>
<evidence type="ECO:0000256" key="1">
    <source>
        <dbReference type="SAM" id="Phobius"/>
    </source>
</evidence>
<evidence type="ECO:0000313" key="4">
    <source>
        <dbReference type="RefSeq" id="XP_017769871.1"/>
    </source>
</evidence>
<dbReference type="PANTHER" id="PTHR21377:SF0">
    <property type="entry name" value="PROTEIN FAM210B, MITOCHONDRIAL"/>
    <property type="match status" value="1"/>
</dbReference>
<dbReference type="InterPro" id="IPR009688">
    <property type="entry name" value="FAM210A/B-like_dom"/>
</dbReference>
<protein>
    <submittedName>
        <fullName evidence="4">Protein FAM210B-like</fullName>
    </submittedName>
</protein>
<reference evidence="4" key="1">
    <citation type="submission" date="2025-08" db="UniProtKB">
        <authorList>
            <consortium name="RefSeq"/>
        </authorList>
    </citation>
    <scope>IDENTIFICATION</scope>
    <source>
        <tissue evidence="4">Whole Larva</tissue>
    </source>
</reference>
<sequence length="185" mass="20429">MAIVLFARGRSLLRLYPNCYQSSSAVSFIVAANNIKCIPSYIQRCQSAASVKNTVLAVYNGRVDLRCFKSSKCGEEVTMKSRLKKAVAEYGTTVMVFHITISLISLGLCYSLISNGIDLEKFVEKLGFAETKMTSNAGVFLTAYAIHKLFAPVRIAITLGATPVIVRYLRHKGILKKPLKITKKK</sequence>
<accession>A0ABM1M5M1</accession>
<keyword evidence="1" id="KW-0812">Transmembrane</keyword>
<dbReference type="PANTHER" id="PTHR21377">
    <property type="entry name" value="PROTEIN FAM210B, MITOCHONDRIAL"/>
    <property type="match status" value="1"/>
</dbReference>